<organism evidence="2 3">
    <name type="scientific">Globodera rostochiensis</name>
    <name type="common">Golden nematode worm</name>
    <name type="synonym">Heterodera rostochiensis</name>
    <dbReference type="NCBI Taxonomy" id="31243"/>
    <lineage>
        <taxon>Eukaryota</taxon>
        <taxon>Metazoa</taxon>
        <taxon>Ecdysozoa</taxon>
        <taxon>Nematoda</taxon>
        <taxon>Chromadorea</taxon>
        <taxon>Rhabditida</taxon>
        <taxon>Tylenchina</taxon>
        <taxon>Tylenchomorpha</taxon>
        <taxon>Tylenchoidea</taxon>
        <taxon>Heteroderidae</taxon>
        <taxon>Heteroderinae</taxon>
        <taxon>Globodera</taxon>
    </lineage>
</organism>
<proteinExistence type="predicted"/>
<dbReference type="AlphaFoldDB" id="A0A914HQF1"/>
<protein>
    <submittedName>
        <fullName evidence="3">Uncharacterized protein</fullName>
    </submittedName>
</protein>
<keyword evidence="2" id="KW-1185">Reference proteome</keyword>
<evidence type="ECO:0000256" key="1">
    <source>
        <dbReference type="SAM" id="MobiDB-lite"/>
    </source>
</evidence>
<sequence>MVAEVGTSPEGMRKWLQAIWKQLTMSSSTSSHCVPSSFSRKLFLWLLPATVTLFTTIHQSPFAVASPFIPQKDDSVVVPMTSFGQPLPPSPLSLVPNPPLYFVFPENLPLERPFDEQNDGSEEELAEEAMGTKAKRAQTFVRFGKRAQTFVRFGKRAQTFVRLGRDTQRQFDGKMQSEQQQKKA</sequence>
<reference evidence="3" key="1">
    <citation type="submission" date="2022-11" db="UniProtKB">
        <authorList>
            <consortium name="WormBaseParasite"/>
        </authorList>
    </citation>
    <scope>IDENTIFICATION</scope>
</reference>
<name>A0A914HQF1_GLORO</name>
<dbReference type="Proteomes" id="UP000887572">
    <property type="component" value="Unplaced"/>
</dbReference>
<feature type="region of interest" description="Disordered" evidence="1">
    <location>
        <begin position="165"/>
        <end position="184"/>
    </location>
</feature>
<dbReference type="WBParaSite" id="Gr19_v10_g349.t1">
    <property type="protein sequence ID" value="Gr19_v10_g349.t1"/>
    <property type="gene ID" value="Gr19_v10_g349"/>
</dbReference>
<accession>A0A914HQF1</accession>
<evidence type="ECO:0000313" key="2">
    <source>
        <dbReference type="Proteomes" id="UP000887572"/>
    </source>
</evidence>
<evidence type="ECO:0000313" key="3">
    <source>
        <dbReference type="WBParaSite" id="Gr19_v10_g349.t1"/>
    </source>
</evidence>